<accession>A0ABN5A964</accession>
<dbReference type="GO" id="GO:0004674">
    <property type="term" value="F:protein serine/threonine kinase activity"/>
    <property type="evidence" value="ECO:0007669"/>
    <property type="project" value="UniProtKB-KW"/>
</dbReference>
<evidence type="ECO:0000313" key="5">
    <source>
        <dbReference type="EMBL" id="ASB86657.1"/>
    </source>
</evidence>
<evidence type="ECO:0000313" key="6">
    <source>
        <dbReference type="Proteomes" id="UP000196877"/>
    </source>
</evidence>
<keyword evidence="6" id="KW-1185">Reference proteome</keyword>
<keyword evidence="3" id="KW-0812">Transmembrane</keyword>
<keyword evidence="5" id="KW-0723">Serine/threonine-protein kinase</keyword>
<feature type="transmembrane region" description="Helical" evidence="3">
    <location>
        <begin position="323"/>
        <end position="344"/>
    </location>
</feature>
<dbReference type="PROSITE" id="PS00107">
    <property type="entry name" value="PROTEIN_KINASE_ATP"/>
    <property type="match status" value="1"/>
</dbReference>
<protein>
    <submittedName>
        <fullName evidence="5">Non-specific serine/threonine protein kinase</fullName>
        <ecNumber evidence="5">2.7.11.1</ecNumber>
    </submittedName>
</protein>
<dbReference type="Gene3D" id="3.30.200.20">
    <property type="entry name" value="Phosphorylase Kinase, domain 1"/>
    <property type="match status" value="1"/>
</dbReference>
<dbReference type="PANTHER" id="PTHR44167:SF31">
    <property type="entry name" value="PROTEIN CBG02007"/>
    <property type="match status" value="1"/>
</dbReference>
<keyword evidence="1" id="KW-0067">ATP-binding</keyword>
<dbReference type="SMART" id="SM00220">
    <property type="entry name" value="S_TKc"/>
    <property type="match status" value="1"/>
</dbReference>
<feature type="domain" description="Protein kinase" evidence="4">
    <location>
        <begin position="28"/>
        <end position="280"/>
    </location>
</feature>
<dbReference type="GeneID" id="92851071"/>
<keyword evidence="3" id="KW-1133">Transmembrane helix</keyword>
<dbReference type="InterPro" id="IPR000719">
    <property type="entry name" value="Prot_kinase_dom"/>
</dbReference>
<reference evidence="5 6" key="1">
    <citation type="submission" date="2017-06" db="EMBL/GenBank/DDBJ databases">
        <title>Genome sequence of Bacillus sonorensis strain SRCM101395.</title>
        <authorList>
            <person name="Cho S.H."/>
        </authorList>
    </citation>
    <scope>NUCLEOTIDE SEQUENCE [LARGE SCALE GENOMIC DNA]</scope>
    <source>
        <strain evidence="5 6">SRCM101395</strain>
    </source>
</reference>
<evidence type="ECO:0000256" key="2">
    <source>
        <dbReference type="SAM" id="MobiDB-lite"/>
    </source>
</evidence>
<gene>
    <name evidence="5" type="ORF">S101395_00082</name>
</gene>
<evidence type="ECO:0000256" key="3">
    <source>
        <dbReference type="SAM" id="Phobius"/>
    </source>
</evidence>
<dbReference type="PANTHER" id="PTHR44167">
    <property type="entry name" value="OVARIAN-SPECIFIC SERINE/THREONINE-PROTEIN KINASE LOK-RELATED"/>
    <property type="match status" value="1"/>
</dbReference>
<dbReference type="Gene3D" id="1.10.510.10">
    <property type="entry name" value="Transferase(Phosphotransferase) domain 1"/>
    <property type="match status" value="1"/>
</dbReference>
<dbReference type="InterPro" id="IPR017441">
    <property type="entry name" value="Protein_kinase_ATP_BS"/>
</dbReference>
<dbReference type="InterPro" id="IPR011009">
    <property type="entry name" value="Kinase-like_dom_sf"/>
</dbReference>
<keyword evidence="1" id="KW-0547">Nucleotide-binding</keyword>
<keyword evidence="5" id="KW-0808">Transferase</keyword>
<name>A0ABN5A964_9BACI</name>
<feature type="compositionally biased region" description="Low complexity" evidence="2">
    <location>
        <begin position="275"/>
        <end position="290"/>
    </location>
</feature>
<dbReference type="Proteomes" id="UP000196877">
    <property type="component" value="Chromosome"/>
</dbReference>
<keyword evidence="5" id="KW-0418">Kinase</keyword>
<evidence type="ECO:0000259" key="4">
    <source>
        <dbReference type="PROSITE" id="PS50011"/>
    </source>
</evidence>
<proteinExistence type="predicted"/>
<dbReference type="EMBL" id="CP021920">
    <property type="protein sequence ID" value="ASB86657.1"/>
    <property type="molecule type" value="Genomic_DNA"/>
</dbReference>
<evidence type="ECO:0000256" key="1">
    <source>
        <dbReference type="PROSITE-ProRule" id="PRU10141"/>
    </source>
</evidence>
<dbReference type="EC" id="2.7.11.1" evidence="5"/>
<feature type="binding site" evidence="1">
    <location>
        <position position="55"/>
    </location>
    <ligand>
        <name>ATP</name>
        <dbReference type="ChEBI" id="CHEBI:30616"/>
    </ligand>
</feature>
<feature type="region of interest" description="Disordered" evidence="2">
    <location>
        <begin position="266"/>
        <end position="317"/>
    </location>
</feature>
<dbReference type="SUPFAM" id="SSF56112">
    <property type="entry name" value="Protein kinase-like (PK-like)"/>
    <property type="match status" value="1"/>
</dbReference>
<keyword evidence="3" id="KW-0472">Membrane</keyword>
<organism evidence="5 6">
    <name type="scientific">Bacillus sonorensis</name>
    <dbReference type="NCBI Taxonomy" id="119858"/>
    <lineage>
        <taxon>Bacteria</taxon>
        <taxon>Bacillati</taxon>
        <taxon>Bacillota</taxon>
        <taxon>Bacilli</taxon>
        <taxon>Bacillales</taxon>
        <taxon>Bacillaceae</taxon>
        <taxon>Bacillus</taxon>
    </lineage>
</organism>
<feature type="compositionally biased region" description="Basic residues" evidence="2">
    <location>
        <begin position="307"/>
        <end position="317"/>
    </location>
</feature>
<dbReference type="RefSeq" id="WP_006640408.1">
    <property type="nucleotide sequence ID" value="NZ_BORD01000011.1"/>
</dbReference>
<dbReference type="PROSITE" id="PS50011">
    <property type="entry name" value="PROTEIN_KINASE_DOM"/>
    <property type="match status" value="1"/>
</dbReference>
<dbReference type="Pfam" id="PF00069">
    <property type="entry name" value="Pkinase"/>
    <property type="match status" value="1"/>
</dbReference>
<sequence length="345" mass="37959">MMKDASTSLAGSLKPGSSIVGKWNNHSYKIIRQLGKGANGVVYLADSKRGRVALKVSDDSLSITSEVNVLKSFSKAQARAMGPSFFDVDDMPAPNSGKKLSFYVMEYIEGPLLLRYITEKGEEWIPVLISQLLSNLSIIHREGWVFGDLKPENLIVTGPPATIRCIDVGGTTKEGRAIKEYTEFFDRGYWECGTRKAEPSYDLFSVAMIMVNCVTKKEFKKAGNPMNQLLSVIDSHPFLKEYKTVLVSALKGAYKTADEMKNDLLEAGRPAGTQSSRPSRTARSSSMAASPNSAGQKRPGASQPRSRSGRKLQKKRQSQGGTFETLLIVVSVLALYFAYIVLFFI</sequence>